<dbReference type="AlphaFoldDB" id="A0A9Q3BBU3"/>
<name>A0A9Q3BBU3_9BASI</name>
<sequence>MHYNALYFTFAIYHNLYSPLSLRPDNYEPRIRIKALLLTTGDTKGRWRLCLFVEELYHYCVQEIYIFILQ</sequence>
<gene>
    <name evidence="1" type="ORF">O181_002179</name>
</gene>
<proteinExistence type="predicted"/>
<organism evidence="1 2">
    <name type="scientific">Austropuccinia psidii MF-1</name>
    <dbReference type="NCBI Taxonomy" id="1389203"/>
    <lineage>
        <taxon>Eukaryota</taxon>
        <taxon>Fungi</taxon>
        <taxon>Dikarya</taxon>
        <taxon>Basidiomycota</taxon>
        <taxon>Pucciniomycotina</taxon>
        <taxon>Pucciniomycetes</taxon>
        <taxon>Pucciniales</taxon>
        <taxon>Sphaerophragmiaceae</taxon>
        <taxon>Austropuccinia</taxon>
    </lineage>
</organism>
<evidence type="ECO:0000313" key="1">
    <source>
        <dbReference type="EMBL" id="MBW0462464.1"/>
    </source>
</evidence>
<protein>
    <submittedName>
        <fullName evidence="1">Uncharacterized protein</fullName>
    </submittedName>
</protein>
<dbReference type="Proteomes" id="UP000765509">
    <property type="component" value="Unassembled WGS sequence"/>
</dbReference>
<dbReference type="EMBL" id="AVOT02000354">
    <property type="protein sequence ID" value="MBW0462464.1"/>
    <property type="molecule type" value="Genomic_DNA"/>
</dbReference>
<evidence type="ECO:0000313" key="2">
    <source>
        <dbReference type="Proteomes" id="UP000765509"/>
    </source>
</evidence>
<keyword evidence="2" id="KW-1185">Reference proteome</keyword>
<accession>A0A9Q3BBU3</accession>
<comment type="caution">
    <text evidence="1">The sequence shown here is derived from an EMBL/GenBank/DDBJ whole genome shotgun (WGS) entry which is preliminary data.</text>
</comment>
<reference evidence="1" key="1">
    <citation type="submission" date="2021-03" db="EMBL/GenBank/DDBJ databases">
        <title>Draft genome sequence of rust myrtle Austropuccinia psidii MF-1, a brazilian biotype.</title>
        <authorList>
            <person name="Quecine M.C."/>
            <person name="Pachon D.M.R."/>
            <person name="Bonatelli M.L."/>
            <person name="Correr F.H."/>
            <person name="Franceschini L.M."/>
            <person name="Leite T.F."/>
            <person name="Margarido G.R.A."/>
            <person name="Almeida C.A."/>
            <person name="Ferrarezi J.A."/>
            <person name="Labate C.A."/>
        </authorList>
    </citation>
    <scope>NUCLEOTIDE SEQUENCE</scope>
    <source>
        <strain evidence="1">MF-1</strain>
    </source>
</reference>